<sequence length="634" mass="71509">MPEHAQEDYRLLDVPSAQETVITCYGYDEKPDWMDGGEAEKTVLETLKRQVKESYRRRRSKGSGATPRLSRCEVDPGTVTPLSPPLPLGTSASSPSSVWPQDKPTPSDNSTRPSQHPQATDWAGQDRFDTYLVTRISRTGTQSPNGNTYDPLSDRTYSASTSVSASPSRDLNTRIPFDEEELNLVMYYLDHIFPRLDPYFKYSAGDTGRGWLLNLFLRTKPLCNAAVCLSACDKAQFVLGPLSDIPQPYHELELQHLRSVADLRDHLDQLSKKTGASQMAAGVEALACIIHLIFFELWIPRKGLMNDWVMHLDAASALLSSLDASPLLMSEESPDSDAGVEISHAYEYEEVRCHIPTELLSEGEKLAFEFFLDVYIYCFINATASLGLTPQSAQSIRRVRALCHQNPARLWDRRGCEDWVMLTLLDIAILRDWKQKKSRAGTLSVRELNRRAEMIERRLYEGAAKFTDPWLPSSSSSSSSPSSKPPAVTSATTTMDEEKRMVTSTYIHGALVFLHVVVSGFHPNIPEIRQGVVRTLHALEYMREHSVHNFPSWPYCVAGCLALEPEWPRFRALVPPFEKGKHPLVLSKWTLEIIEECWETRLRAAQQPEEQQRGEESCSWVTAMNHLGTRLLLL</sequence>
<evidence type="ECO:0000256" key="3">
    <source>
        <dbReference type="SAM" id="MobiDB-lite"/>
    </source>
</evidence>
<dbReference type="Pfam" id="PF11951">
    <property type="entry name" value="Fungal_trans_2"/>
    <property type="match status" value="1"/>
</dbReference>
<comment type="subcellular location">
    <subcellularLocation>
        <location evidence="1">Nucleus</location>
    </subcellularLocation>
</comment>
<keyword evidence="2" id="KW-0539">Nucleus</keyword>
<feature type="region of interest" description="Disordered" evidence="3">
    <location>
        <begin position="471"/>
        <end position="495"/>
    </location>
</feature>
<dbReference type="STRING" id="1367422.A0A178Z8B3"/>
<proteinExistence type="predicted"/>
<name>A0A178Z8B3_9EURO</name>
<feature type="compositionally biased region" description="Low complexity" evidence="3">
    <location>
        <begin position="472"/>
        <end position="486"/>
    </location>
</feature>
<feature type="compositionally biased region" description="Low complexity" evidence="3">
    <location>
        <begin position="88"/>
        <end position="98"/>
    </location>
</feature>
<protein>
    <recommendedName>
        <fullName evidence="6">Transcription factor domain-containing protein</fullName>
    </recommendedName>
</protein>
<dbReference type="GO" id="GO:0003700">
    <property type="term" value="F:DNA-binding transcription factor activity"/>
    <property type="evidence" value="ECO:0007669"/>
    <property type="project" value="TreeGrafter"/>
</dbReference>
<organism evidence="4 5">
    <name type="scientific">Fonsecaea erecta</name>
    <dbReference type="NCBI Taxonomy" id="1367422"/>
    <lineage>
        <taxon>Eukaryota</taxon>
        <taxon>Fungi</taxon>
        <taxon>Dikarya</taxon>
        <taxon>Ascomycota</taxon>
        <taxon>Pezizomycotina</taxon>
        <taxon>Eurotiomycetes</taxon>
        <taxon>Chaetothyriomycetidae</taxon>
        <taxon>Chaetothyriales</taxon>
        <taxon>Herpotrichiellaceae</taxon>
        <taxon>Fonsecaea</taxon>
    </lineage>
</organism>
<evidence type="ECO:0000313" key="4">
    <source>
        <dbReference type="EMBL" id="OAP56029.1"/>
    </source>
</evidence>
<feature type="compositionally biased region" description="Low complexity" evidence="3">
    <location>
        <begin position="158"/>
        <end position="168"/>
    </location>
</feature>
<feature type="region of interest" description="Disordered" evidence="3">
    <location>
        <begin position="51"/>
        <end position="169"/>
    </location>
</feature>
<comment type="caution">
    <text evidence="4">The sequence shown here is derived from an EMBL/GenBank/DDBJ whole genome shotgun (WGS) entry which is preliminary data.</text>
</comment>
<dbReference type="GeneID" id="30014349"/>
<dbReference type="GO" id="GO:0045944">
    <property type="term" value="P:positive regulation of transcription by RNA polymerase II"/>
    <property type="evidence" value="ECO:0007669"/>
    <property type="project" value="TreeGrafter"/>
</dbReference>
<keyword evidence="5" id="KW-1185">Reference proteome</keyword>
<dbReference type="RefSeq" id="XP_018689396.1">
    <property type="nucleotide sequence ID" value="XM_018841687.1"/>
</dbReference>
<dbReference type="GO" id="GO:0005634">
    <property type="term" value="C:nucleus"/>
    <property type="evidence" value="ECO:0007669"/>
    <property type="project" value="UniProtKB-SubCell"/>
</dbReference>
<dbReference type="PANTHER" id="PTHR37534">
    <property type="entry name" value="TRANSCRIPTIONAL ACTIVATOR PROTEIN UGA3"/>
    <property type="match status" value="1"/>
</dbReference>
<dbReference type="Proteomes" id="UP000078343">
    <property type="component" value="Unassembled WGS sequence"/>
</dbReference>
<dbReference type="EMBL" id="LVYI01000010">
    <property type="protein sequence ID" value="OAP56029.1"/>
    <property type="molecule type" value="Genomic_DNA"/>
</dbReference>
<feature type="compositionally biased region" description="Polar residues" evidence="3">
    <location>
        <begin position="136"/>
        <end position="150"/>
    </location>
</feature>
<dbReference type="GO" id="GO:0000976">
    <property type="term" value="F:transcription cis-regulatory region binding"/>
    <property type="evidence" value="ECO:0007669"/>
    <property type="project" value="TreeGrafter"/>
</dbReference>
<dbReference type="AlphaFoldDB" id="A0A178Z8B3"/>
<feature type="compositionally biased region" description="Polar residues" evidence="3">
    <location>
        <begin position="104"/>
        <end position="118"/>
    </location>
</feature>
<evidence type="ECO:0000313" key="5">
    <source>
        <dbReference type="Proteomes" id="UP000078343"/>
    </source>
</evidence>
<gene>
    <name evidence="4" type="ORF">AYL99_10181</name>
</gene>
<reference evidence="4 5" key="1">
    <citation type="submission" date="2016-04" db="EMBL/GenBank/DDBJ databases">
        <title>Draft genome of Fonsecaea erecta CBS 125763.</title>
        <authorList>
            <person name="Weiss V.A."/>
            <person name="Vicente V.A."/>
            <person name="Raittz R.T."/>
            <person name="Moreno L.F."/>
            <person name="De Souza E.M."/>
            <person name="Pedrosa F.O."/>
            <person name="Steffens M.B."/>
            <person name="Faoro H."/>
            <person name="Tadra-Sfeir M.Z."/>
            <person name="Najafzadeh M.J."/>
            <person name="Felipe M.S."/>
            <person name="Teixeira M."/>
            <person name="Sun J."/>
            <person name="Xi L."/>
            <person name="Gomes R."/>
            <person name="De Azevedo C.M."/>
            <person name="Salgado C.G."/>
            <person name="Da Silva M.B."/>
            <person name="Nascimento M.F."/>
            <person name="Queiroz-Telles F."/>
            <person name="Attili D.S."/>
            <person name="Gorbushina A."/>
        </authorList>
    </citation>
    <scope>NUCLEOTIDE SEQUENCE [LARGE SCALE GENOMIC DNA]</scope>
    <source>
        <strain evidence="4 5">CBS 125763</strain>
    </source>
</reference>
<dbReference type="PANTHER" id="PTHR37534:SF26">
    <property type="entry name" value="TRANSCRIPTION FACTOR, PUTATIVE-RELATED"/>
    <property type="match status" value="1"/>
</dbReference>
<evidence type="ECO:0008006" key="6">
    <source>
        <dbReference type="Google" id="ProtNLM"/>
    </source>
</evidence>
<evidence type="ECO:0000256" key="2">
    <source>
        <dbReference type="ARBA" id="ARBA00023242"/>
    </source>
</evidence>
<dbReference type="InterPro" id="IPR021858">
    <property type="entry name" value="Fun_TF"/>
</dbReference>
<evidence type="ECO:0000256" key="1">
    <source>
        <dbReference type="ARBA" id="ARBA00004123"/>
    </source>
</evidence>
<accession>A0A178Z8B3</accession>
<dbReference type="OrthoDB" id="5213892at2759"/>